<feature type="coiled-coil region" evidence="12">
    <location>
        <begin position="406"/>
        <end position="472"/>
    </location>
</feature>
<evidence type="ECO:0000256" key="6">
    <source>
        <dbReference type="ARBA" id="ARBA00022776"/>
    </source>
</evidence>
<evidence type="ECO:0000256" key="8">
    <source>
        <dbReference type="ARBA" id="ARBA00023054"/>
    </source>
</evidence>
<keyword evidence="10" id="KW-0131">Cell cycle</keyword>
<feature type="chain" id="PRO_5018688576" evidence="13">
    <location>
        <begin position="27"/>
        <end position="484"/>
    </location>
</feature>
<keyword evidence="4" id="KW-0158">Chromosome</keyword>
<name>A0A3Q2DWR8_CYPVA</name>
<dbReference type="GO" id="GO:0007507">
    <property type="term" value="P:heart development"/>
    <property type="evidence" value="ECO:0007669"/>
    <property type="project" value="Ensembl"/>
</dbReference>
<comment type="subcellular location">
    <subcellularLocation>
        <location evidence="2">Chromosome</location>
        <location evidence="2">Centromere</location>
        <location evidence="2">Kinetochore</location>
    </subcellularLocation>
    <subcellularLocation>
        <location evidence="1">Nucleus</location>
    </subcellularLocation>
</comment>
<dbReference type="Ensembl" id="ENSCVAT00000004819.1">
    <property type="protein sequence ID" value="ENSCVAP00000024187.1"/>
    <property type="gene ID" value="ENSCVAG00000008104.1"/>
</dbReference>
<evidence type="ECO:0000313" key="16">
    <source>
        <dbReference type="Proteomes" id="UP000265020"/>
    </source>
</evidence>
<dbReference type="Gene3D" id="1.20.5.1700">
    <property type="match status" value="1"/>
</dbReference>
<evidence type="ECO:0000256" key="12">
    <source>
        <dbReference type="SAM" id="Coils"/>
    </source>
</evidence>
<evidence type="ECO:0000256" key="2">
    <source>
        <dbReference type="ARBA" id="ARBA00004629"/>
    </source>
</evidence>
<evidence type="ECO:0000256" key="3">
    <source>
        <dbReference type="ARBA" id="ARBA00005498"/>
    </source>
</evidence>
<dbReference type="InterPro" id="IPR038275">
    <property type="entry name" value="Nuf2_N_sf"/>
</dbReference>
<dbReference type="OrthoDB" id="8194677at2759"/>
<sequence length="484" mass="55781">MKASFSFCKAPVLFLSTSLTAAGSLADSVAMADNTFPVYDVDFIVNYYRSEVLTGQEARKVSKGDLSPVPKPEVVQTIYMRVLYLVSRFGPECHSMVPLSEDIQNPTYHEGAAAILSLFNRMKQFLQMCLMYDFSLNDLLAPKKQRTLVILSAIMNFLKFRKERLERMLETRAVLRAAKEKQELFNKGIRDLEKKIQLLTTIPPEQQAEADRLAADLSELQANIRQEYKEGNAISESVAELKAKMAEKQQRLAQVKVEVGELKEEITKIKSQIVESPEELKSQMEKMRETVKNIKKSITDTDECVMEMQNRVESVKHAEAQFQQLIVLLQDLERGLNANKQLQDEYQMLVSQNEKMEKEMKNLCIEETQLKEALDIRRDKECKQSIRRQKRREMKEQHVQGVLGQCDQIHQKREEMADKIQQINGETQQMKANIKSLREVCSIETEKAQVLYDTLMASIDELNKKIEVHLEDLKLNLSKYSDSI</sequence>
<dbReference type="GO" id="GO:0045132">
    <property type="term" value="P:meiotic chromosome segregation"/>
    <property type="evidence" value="ECO:0007669"/>
    <property type="project" value="TreeGrafter"/>
</dbReference>
<dbReference type="GO" id="GO:0031262">
    <property type="term" value="C:Ndc80 complex"/>
    <property type="evidence" value="ECO:0007669"/>
    <property type="project" value="InterPro"/>
</dbReference>
<dbReference type="InterPro" id="IPR005549">
    <property type="entry name" value="Kinetochore_Nuf2_N"/>
</dbReference>
<reference evidence="15" key="2">
    <citation type="submission" date="2025-09" db="UniProtKB">
        <authorList>
            <consortium name="Ensembl"/>
        </authorList>
    </citation>
    <scope>IDENTIFICATION</scope>
</reference>
<dbReference type="GeneTree" id="ENSGT00390000004199"/>
<keyword evidence="8 12" id="KW-0175">Coiled coil</keyword>
<reference evidence="15" key="1">
    <citation type="submission" date="2025-08" db="UniProtKB">
        <authorList>
            <consortium name="Ensembl"/>
        </authorList>
    </citation>
    <scope>IDENTIFICATION</scope>
</reference>
<dbReference type="KEGG" id="cvg:107101428"/>
<evidence type="ECO:0000256" key="7">
    <source>
        <dbReference type="ARBA" id="ARBA00022838"/>
    </source>
</evidence>
<feature type="signal peptide" evidence="13">
    <location>
        <begin position="1"/>
        <end position="26"/>
    </location>
</feature>
<dbReference type="PANTHER" id="PTHR21650:SF2">
    <property type="entry name" value="KINETOCHORE PROTEIN NUF2"/>
    <property type="match status" value="1"/>
</dbReference>
<organism evidence="15 16">
    <name type="scientific">Cyprinodon variegatus</name>
    <name type="common">Sheepshead minnow</name>
    <dbReference type="NCBI Taxonomy" id="28743"/>
    <lineage>
        <taxon>Eukaryota</taxon>
        <taxon>Metazoa</taxon>
        <taxon>Chordata</taxon>
        <taxon>Craniata</taxon>
        <taxon>Vertebrata</taxon>
        <taxon>Euteleostomi</taxon>
        <taxon>Actinopterygii</taxon>
        <taxon>Neopterygii</taxon>
        <taxon>Teleostei</taxon>
        <taxon>Neoteleostei</taxon>
        <taxon>Acanthomorphata</taxon>
        <taxon>Ovalentaria</taxon>
        <taxon>Atherinomorphae</taxon>
        <taxon>Cyprinodontiformes</taxon>
        <taxon>Cyprinodontidae</taxon>
        <taxon>Cyprinodon</taxon>
    </lineage>
</organism>
<dbReference type="Proteomes" id="UP000265020">
    <property type="component" value="Unassembled WGS sequence"/>
</dbReference>
<evidence type="ECO:0000256" key="13">
    <source>
        <dbReference type="SAM" id="SignalP"/>
    </source>
</evidence>
<dbReference type="GeneID" id="107101428"/>
<keyword evidence="13" id="KW-0732">Signal</keyword>
<evidence type="ECO:0000256" key="11">
    <source>
        <dbReference type="ARBA" id="ARBA00023328"/>
    </source>
</evidence>
<dbReference type="GO" id="GO:0007052">
    <property type="term" value="P:mitotic spindle organization"/>
    <property type="evidence" value="ECO:0007669"/>
    <property type="project" value="TreeGrafter"/>
</dbReference>
<dbReference type="GO" id="GO:0051301">
    <property type="term" value="P:cell division"/>
    <property type="evidence" value="ECO:0007669"/>
    <property type="project" value="UniProtKB-KW"/>
</dbReference>
<keyword evidence="11" id="KW-0137">Centromere</keyword>
<accession>A0A3Q2DWR8</accession>
<dbReference type="PANTHER" id="PTHR21650">
    <property type="entry name" value="MEMBRALIN/KINETOCHORE PROTEIN NUF2"/>
    <property type="match status" value="1"/>
</dbReference>
<keyword evidence="16" id="KW-1185">Reference proteome</keyword>
<dbReference type="RefSeq" id="XP_015255826.1">
    <property type="nucleotide sequence ID" value="XM_015400340.1"/>
</dbReference>
<comment type="similarity">
    <text evidence="3">Belongs to the NUF2 family.</text>
</comment>
<evidence type="ECO:0000256" key="1">
    <source>
        <dbReference type="ARBA" id="ARBA00004123"/>
    </source>
</evidence>
<feature type="coiled-coil region" evidence="12">
    <location>
        <begin position="175"/>
        <end position="272"/>
    </location>
</feature>
<protein>
    <submittedName>
        <fullName evidence="15">UF2 component of NDC80 kinetochore complex</fullName>
    </submittedName>
</protein>
<dbReference type="CTD" id="83540"/>
<evidence type="ECO:0000256" key="5">
    <source>
        <dbReference type="ARBA" id="ARBA00022618"/>
    </source>
</evidence>
<dbReference type="GO" id="GO:0051315">
    <property type="term" value="P:attachment of mitotic spindle microtubules to kinetochore"/>
    <property type="evidence" value="ECO:0007669"/>
    <property type="project" value="TreeGrafter"/>
</dbReference>
<dbReference type="GO" id="GO:0005634">
    <property type="term" value="C:nucleus"/>
    <property type="evidence" value="ECO:0007669"/>
    <property type="project" value="UniProtKB-SubCell"/>
</dbReference>
<evidence type="ECO:0000256" key="10">
    <source>
        <dbReference type="ARBA" id="ARBA00023306"/>
    </source>
</evidence>
<feature type="domain" description="Kinetochore protein Nuf2 N-terminal" evidence="14">
    <location>
        <begin position="34"/>
        <end position="170"/>
    </location>
</feature>
<dbReference type="GO" id="GO:0044877">
    <property type="term" value="F:protein-containing complex binding"/>
    <property type="evidence" value="ECO:0007669"/>
    <property type="project" value="TreeGrafter"/>
</dbReference>
<keyword evidence="7" id="KW-0995">Kinetochore</keyword>
<dbReference type="SUPFAM" id="SSF58100">
    <property type="entry name" value="Bacterial hemolysins"/>
    <property type="match status" value="1"/>
</dbReference>
<dbReference type="AlphaFoldDB" id="A0A3Q2DWR8"/>
<evidence type="ECO:0000259" key="14">
    <source>
        <dbReference type="Pfam" id="PF03800"/>
    </source>
</evidence>
<proteinExistence type="inferred from homology"/>
<dbReference type="Pfam" id="PF03800">
    <property type="entry name" value="Nuf2"/>
    <property type="match status" value="1"/>
</dbReference>
<evidence type="ECO:0000256" key="4">
    <source>
        <dbReference type="ARBA" id="ARBA00022454"/>
    </source>
</evidence>
<evidence type="ECO:0000313" key="15">
    <source>
        <dbReference type="Ensembl" id="ENSCVAP00000024187.1"/>
    </source>
</evidence>
<dbReference type="OMA" id="YLKMEAH"/>
<dbReference type="GO" id="GO:0051383">
    <property type="term" value="P:kinetochore organization"/>
    <property type="evidence" value="ECO:0007669"/>
    <property type="project" value="TreeGrafter"/>
</dbReference>
<keyword evidence="5" id="KW-0132">Cell division</keyword>
<keyword evidence="9" id="KW-0539">Nucleus</keyword>
<evidence type="ECO:0000256" key="9">
    <source>
        <dbReference type="ARBA" id="ARBA00023242"/>
    </source>
</evidence>
<dbReference type="Gene3D" id="1.10.418.60">
    <property type="entry name" value="Ncd80 complex, Nuf2 subunit"/>
    <property type="match status" value="1"/>
</dbReference>
<dbReference type="STRING" id="28743.ENSCVAP00000024187"/>
<keyword evidence="6" id="KW-0498">Mitosis</keyword>
<feature type="coiled-coil region" evidence="12">
    <location>
        <begin position="315"/>
        <end position="373"/>
    </location>
</feature>